<dbReference type="Proteomes" id="UP000826300">
    <property type="component" value="Chromosome"/>
</dbReference>
<gene>
    <name evidence="1" type="ORF">JO391_04145</name>
</gene>
<dbReference type="EMBL" id="CP069370">
    <property type="protein sequence ID" value="QYZ70714.1"/>
    <property type="molecule type" value="Genomic_DNA"/>
</dbReference>
<evidence type="ECO:0000313" key="2">
    <source>
        <dbReference type="Proteomes" id="UP000826300"/>
    </source>
</evidence>
<reference evidence="1" key="1">
    <citation type="submission" date="2021-02" db="EMBL/GenBank/DDBJ databases">
        <title>Rhodobacter shimadae sp. nov., an aerobic anoxygenic phototrophic bacterium isolated from a hot spring.</title>
        <authorList>
            <person name="Muramatsu S."/>
            <person name="Haruta S."/>
            <person name="Hirose S."/>
            <person name="Hanada S."/>
        </authorList>
    </citation>
    <scope>NUCLEOTIDE SEQUENCE</scope>
    <source>
        <strain evidence="1">N10</strain>
    </source>
</reference>
<sequence>MASAVPGWQRIGPDPLVHAWAEAALPLARQALAEDPAPRRSGGTWAVGLDLLPNEADGRIGGTPFPWDVLPLAPLALHRAQISTIYPGYPRPDPEDSPAGFRFRQTRAAAHLDGLLAIGPDRRRMVKEPHGWILGLPLTDCSADASPLTVWEGSAPILRDALVAAFADHPPETWHDIDVTEAYTAARARVFQTCRRVDVPARPGEAILLHRLTLHGVTPWADDATAPPEGRIIAYFRPLLPSVAAWLNLP</sequence>
<proteinExistence type="predicted"/>
<evidence type="ECO:0000313" key="1">
    <source>
        <dbReference type="EMBL" id="QYZ70714.1"/>
    </source>
</evidence>
<evidence type="ECO:0008006" key="3">
    <source>
        <dbReference type="Google" id="ProtNLM"/>
    </source>
</evidence>
<dbReference type="SUPFAM" id="SSF51197">
    <property type="entry name" value="Clavaminate synthase-like"/>
    <property type="match status" value="1"/>
</dbReference>
<organism evidence="1 2">
    <name type="scientific">Neotabrizicola shimadae</name>
    <dbReference type="NCBI Taxonomy" id="2807096"/>
    <lineage>
        <taxon>Bacteria</taxon>
        <taxon>Pseudomonadati</taxon>
        <taxon>Pseudomonadota</taxon>
        <taxon>Alphaproteobacteria</taxon>
        <taxon>Rhodobacterales</taxon>
        <taxon>Paracoccaceae</taxon>
        <taxon>Neotabrizicola</taxon>
    </lineage>
</organism>
<dbReference type="AlphaFoldDB" id="A0A8G0ZUI0"/>
<dbReference type="Gene3D" id="2.60.120.620">
    <property type="entry name" value="q2cbj1_9rhob like domain"/>
    <property type="match status" value="1"/>
</dbReference>
<accession>A0A8G0ZUI0</accession>
<name>A0A8G0ZUI0_9RHOB</name>
<protein>
    <recommendedName>
        <fullName evidence="3">Phytanoyl-CoA dioxygenase</fullName>
    </recommendedName>
</protein>
<keyword evidence="2" id="KW-1185">Reference proteome</keyword>
<dbReference type="KEGG" id="nsm:JO391_04145"/>